<dbReference type="RefSeq" id="XP_009152627.1">
    <property type="nucleotide sequence ID" value="XM_009154379.1"/>
</dbReference>
<dbReference type="Proteomes" id="UP000007304">
    <property type="component" value="Unassembled WGS sequence"/>
</dbReference>
<dbReference type="VEuPathDB" id="FungiDB:HMPREF1120_00382"/>
<organism evidence="1 2">
    <name type="scientific">Exophiala dermatitidis (strain ATCC 34100 / CBS 525.76 / NIH/UT8656)</name>
    <name type="common">Black yeast</name>
    <name type="synonym">Wangiella dermatitidis</name>
    <dbReference type="NCBI Taxonomy" id="858893"/>
    <lineage>
        <taxon>Eukaryota</taxon>
        <taxon>Fungi</taxon>
        <taxon>Dikarya</taxon>
        <taxon>Ascomycota</taxon>
        <taxon>Pezizomycotina</taxon>
        <taxon>Eurotiomycetes</taxon>
        <taxon>Chaetothyriomycetidae</taxon>
        <taxon>Chaetothyriales</taxon>
        <taxon>Herpotrichiellaceae</taxon>
        <taxon>Exophiala</taxon>
    </lineage>
</organism>
<dbReference type="InParanoid" id="H6BN42"/>
<reference evidence="1" key="1">
    <citation type="submission" date="2011-07" db="EMBL/GenBank/DDBJ databases">
        <title>The Genome Sequence of Exophiala (Wangiella) dermatitidis NIH/UT8656.</title>
        <authorList>
            <consortium name="The Broad Institute Genome Sequencing Platform"/>
            <person name="Cuomo C."/>
            <person name="Wang Z."/>
            <person name="Hunicke-Smith S."/>
            <person name="Szanislo P.J."/>
            <person name="Earl A."/>
            <person name="Young S.K."/>
            <person name="Zeng Q."/>
            <person name="Gargeya S."/>
            <person name="Fitzgerald M."/>
            <person name="Haas B."/>
            <person name="Abouelleil A."/>
            <person name="Alvarado L."/>
            <person name="Arachchi H.M."/>
            <person name="Berlin A."/>
            <person name="Brown A."/>
            <person name="Chapman S.B."/>
            <person name="Chen Z."/>
            <person name="Dunbar C."/>
            <person name="Freedman E."/>
            <person name="Gearin G."/>
            <person name="Gellesch M."/>
            <person name="Goldberg J."/>
            <person name="Griggs A."/>
            <person name="Gujja S."/>
            <person name="Heiman D."/>
            <person name="Howarth C."/>
            <person name="Larson L."/>
            <person name="Lui A."/>
            <person name="MacDonald P.J.P."/>
            <person name="Montmayeur A."/>
            <person name="Murphy C."/>
            <person name="Neiman D."/>
            <person name="Pearson M."/>
            <person name="Priest M."/>
            <person name="Roberts A."/>
            <person name="Saif S."/>
            <person name="Shea T."/>
            <person name="Shenoy N."/>
            <person name="Sisk P."/>
            <person name="Stolte C."/>
            <person name="Sykes S."/>
            <person name="Wortman J."/>
            <person name="Nusbaum C."/>
            <person name="Birren B."/>
        </authorList>
    </citation>
    <scope>NUCLEOTIDE SEQUENCE</scope>
    <source>
        <strain evidence="1">NIH/UT8656</strain>
    </source>
</reference>
<accession>H6BN42</accession>
<sequence>MNHNHYRSLSLIRFLRGLSSSSSSQGVAQGGVKQLQLQSPWLAPAIIDLLFPRHRFGSSRFNAIVLLFLRLFYHAASYEGAAAVATPSMDGTSSLLTHPIPRHYPSDDFVERQPTDTHPLPGLPSQLKSYQKLSTSAWLEAIQNEAGQYRHCRIQSISWIKALASPFSHEFIQFIVEDSVSGERTRVVAGREDSGDWVYVGWNWQSGQVPNDHYILPLPLLTLTFGCETGGRLPDVHSLAQLLAATTERQPYYTFHREMCWWYAETVFDGMFSKYGGSVKEWEWAKYRYSFIVKTSLLRRKVLTEHAERFKSELMEGMEY</sequence>
<name>H6BN42_EXODN</name>
<dbReference type="EMBL" id="JH226130">
    <property type="protein sequence ID" value="EHY52166.1"/>
    <property type="molecule type" value="Genomic_DNA"/>
</dbReference>
<dbReference type="eggNOG" id="ENOG502SVDE">
    <property type="taxonomic scope" value="Eukaryota"/>
</dbReference>
<dbReference type="OrthoDB" id="4130940at2759"/>
<evidence type="ECO:0000313" key="1">
    <source>
        <dbReference type="EMBL" id="EHY52166.1"/>
    </source>
</evidence>
<dbReference type="STRING" id="858893.H6BN42"/>
<keyword evidence="2" id="KW-1185">Reference proteome</keyword>
<protein>
    <submittedName>
        <fullName evidence="1">Uncharacterized protein</fullName>
    </submittedName>
</protein>
<dbReference type="HOGENOM" id="CLU_091064_0_0_1"/>
<proteinExistence type="predicted"/>
<dbReference type="AlphaFoldDB" id="H6BN42"/>
<gene>
    <name evidence="1" type="ORF">HMPREF1120_00382</name>
</gene>
<evidence type="ECO:0000313" key="2">
    <source>
        <dbReference type="Proteomes" id="UP000007304"/>
    </source>
</evidence>
<dbReference type="GeneID" id="20305021"/>